<organism evidence="1 2">
    <name type="scientific">Citricoccus parietis</name>
    <dbReference type="NCBI Taxonomy" id="592307"/>
    <lineage>
        <taxon>Bacteria</taxon>
        <taxon>Bacillati</taxon>
        <taxon>Actinomycetota</taxon>
        <taxon>Actinomycetes</taxon>
        <taxon>Micrococcales</taxon>
        <taxon>Micrococcaceae</taxon>
        <taxon>Citricoccus</taxon>
    </lineage>
</organism>
<keyword evidence="2" id="KW-1185">Reference proteome</keyword>
<reference evidence="1 2" key="1">
    <citation type="submission" date="2024-09" db="EMBL/GenBank/DDBJ databases">
        <authorList>
            <person name="Sun Q."/>
            <person name="Mori K."/>
        </authorList>
    </citation>
    <scope>NUCLEOTIDE SEQUENCE [LARGE SCALE GENOMIC DNA]</scope>
    <source>
        <strain evidence="1 2">CCM 7609</strain>
    </source>
</reference>
<evidence type="ECO:0000313" key="2">
    <source>
        <dbReference type="Proteomes" id="UP001589575"/>
    </source>
</evidence>
<name>A0ABV5FW66_9MICC</name>
<dbReference type="Proteomes" id="UP001589575">
    <property type="component" value="Unassembled WGS sequence"/>
</dbReference>
<sequence>MFLQQLRQGVQRLTVGRDLLVGTQLIGPDETGQDLVRSGVTGGGRSPLGRRGCLGRLRRLRRLGRLGHG</sequence>
<dbReference type="EMBL" id="JBHMFI010000001">
    <property type="protein sequence ID" value="MFB9070896.1"/>
    <property type="molecule type" value="Genomic_DNA"/>
</dbReference>
<gene>
    <name evidence="1" type="ORF">ACFFX0_06690</name>
</gene>
<accession>A0ABV5FW66</accession>
<comment type="caution">
    <text evidence="1">The sequence shown here is derived from an EMBL/GenBank/DDBJ whole genome shotgun (WGS) entry which is preliminary data.</text>
</comment>
<protein>
    <submittedName>
        <fullName evidence="1">Uncharacterized protein</fullName>
    </submittedName>
</protein>
<evidence type="ECO:0000313" key="1">
    <source>
        <dbReference type="EMBL" id="MFB9070896.1"/>
    </source>
</evidence>
<proteinExistence type="predicted"/>